<keyword evidence="1" id="KW-1133">Transmembrane helix</keyword>
<dbReference type="Proteomes" id="UP001500454">
    <property type="component" value="Unassembled WGS sequence"/>
</dbReference>
<evidence type="ECO:0000313" key="4">
    <source>
        <dbReference type="Proteomes" id="UP001500454"/>
    </source>
</evidence>
<reference evidence="4" key="1">
    <citation type="journal article" date="2019" name="Int. J. Syst. Evol. Microbiol.">
        <title>The Global Catalogue of Microorganisms (GCM) 10K type strain sequencing project: providing services to taxonomists for standard genome sequencing and annotation.</title>
        <authorList>
            <consortium name="The Broad Institute Genomics Platform"/>
            <consortium name="The Broad Institute Genome Sequencing Center for Infectious Disease"/>
            <person name="Wu L."/>
            <person name="Ma J."/>
        </authorList>
    </citation>
    <scope>NUCLEOTIDE SEQUENCE [LARGE SCALE GENOMIC DNA]</scope>
    <source>
        <strain evidence="4">JCM 17924</strain>
    </source>
</reference>
<feature type="domain" description="Chemotaxis methyl-accepting receptor HlyB-like 4HB MCP" evidence="2">
    <location>
        <begin position="14"/>
        <end position="177"/>
    </location>
</feature>
<dbReference type="EMBL" id="BAABHA010000015">
    <property type="protein sequence ID" value="GAA4392996.1"/>
    <property type="molecule type" value="Genomic_DNA"/>
</dbReference>
<keyword evidence="1" id="KW-0472">Membrane</keyword>
<accession>A0ABP8JM34</accession>
<keyword evidence="1" id="KW-0812">Transmembrane</keyword>
<keyword evidence="4" id="KW-1185">Reference proteome</keyword>
<dbReference type="Pfam" id="PF12729">
    <property type="entry name" value="4HB_MCP_1"/>
    <property type="match status" value="1"/>
</dbReference>
<dbReference type="RefSeq" id="WP_345227814.1">
    <property type="nucleotide sequence ID" value="NZ_BAABHA010000015.1"/>
</dbReference>
<feature type="transmembrane region" description="Helical" evidence="1">
    <location>
        <begin position="12"/>
        <end position="30"/>
    </location>
</feature>
<dbReference type="InterPro" id="IPR024478">
    <property type="entry name" value="HlyB_4HB_MCP"/>
</dbReference>
<organism evidence="3 4">
    <name type="scientific">Hymenobacter koreensis</name>
    <dbReference type="NCBI Taxonomy" id="1084523"/>
    <lineage>
        <taxon>Bacteria</taxon>
        <taxon>Pseudomonadati</taxon>
        <taxon>Bacteroidota</taxon>
        <taxon>Cytophagia</taxon>
        <taxon>Cytophagales</taxon>
        <taxon>Hymenobacteraceae</taxon>
        <taxon>Hymenobacter</taxon>
    </lineage>
</organism>
<proteinExistence type="predicted"/>
<name>A0ABP8JM34_9BACT</name>
<evidence type="ECO:0000256" key="1">
    <source>
        <dbReference type="SAM" id="Phobius"/>
    </source>
</evidence>
<protein>
    <recommendedName>
        <fullName evidence="2">Chemotaxis methyl-accepting receptor HlyB-like 4HB MCP domain-containing protein</fullName>
    </recommendedName>
</protein>
<sequence length="224" mass="25303">MNLLHRIHHKAKPAIIFLVVMLIVLGTSMVEKRLMHDMNTSVTSLYKDRLHPATGLFQLNDLMYAKRQLLEQYLAQPQAQLRQHTYIQIAGRNVQIDSLISRYESTYLVAEENRVFGEFKANLRQYNEVEKQLLSASAAVTPADAQKLNREFDAIHGELARLSQIQLQVGQELSDGSAAIEGNATLLSNVQIALVVLLTLAIQQALLLDRHPLVPKSLKNFRLN</sequence>
<evidence type="ECO:0000313" key="3">
    <source>
        <dbReference type="EMBL" id="GAA4392996.1"/>
    </source>
</evidence>
<evidence type="ECO:0000259" key="2">
    <source>
        <dbReference type="Pfam" id="PF12729"/>
    </source>
</evidence>
<gene>
    <name evidence="3" type="ORF">GCM10023186_44110</name>
</gene>
<comment type="caution">
    <text evidence="3">The sequence shown here is derived from an EMBL/GenBank/DDBJ whole genome shotgun (WGS) entry which is preliminary data.</text>
</comment>